<sequence length="90" mass="10490">MVQLPQSVKATLWSYDATQIDLQKHKKIIISQVLNFGSLEAVRWLFANYSSDDIKEVTINIPLGAWDKKSLNLWSLYFNLNKGQFQNRFI</sequence>
<accession>A0A0G0EWD3</accession>
<feature type="domain" description="DUF6922" evidence="1">
    <location>
        <begin position="9"/>
        <end position="57"/>
    </location>
</feature>
<name>A0A0G0EWD3_9BACT</name>
<dbReference type="Proteomes" id="UP000034492">
    <property type="component" value="Unassembled WGS sequence"/>
</dbReference>
<protein>
    <recommendedName>
        <fullName evidence="1">DUF6922 domain-containing protein</fullName>
    </recommendedName>
</protein>
<proteinExistence type="predicted"/>
<comment type="caution">
    <text evidence="2">The sequence shown here is derived from an EMBL/GenBank/DDBJ whole genome shotgun (WGS) entry which is preliminary data.</text>
</comment>
<gene>
    <name evidence="2" type="ORF">US19_C0010G0028</name>
</gene>
<dbReference type="Pfam" id="PF21956">
    <property type="entry name" value="DUF6922"/>
    <property type="match status" value="1"/>
</dbReference>
<dbReference type="InterPro" id="IPR053830">
    <property type="entry name" value="DUF6922"/>
</dbReference>
<dbReference type="EMBL" id="LBSA01000010">
    <property type="protein sequence ID" value="KKQ09847.1"/>
    <property type="molecule type" value="Genomic_DNA"/>
</dbReference>
<evidence type="ECO:0000259" key="1">
    <source>
        <dbReference type="Pfam" id="PF21956"/>
    </source>
</evidence>
<evidence type="ECO:0000313" key="2">
    <source>
        <dbReference type="EMBL" id="KKQ09847.1"/>
    </source>
</evidence>
<dbReference type="AlphaFoldDB" id="A0A0G0EWD3"/>
<reference evidence="2 3" key="1">
    <citation type="journal article" date="2015" name="Nature">
        <title>rRNA introns, odd ribosomes, and small enigmatic genomes across a large radiation of phyla.</title>
        <authorList>
            <person name="Brown C.T."/>
            <person name="Hug L.A."/>
            <person name="Thomas B.C."/>
            <person name="Sharon I."/>
            <person name="Castelle C.J."/>
            <person name="Singh A."/>
            <person name="Wilkins M.J."/>
            <person name="Williams K.H."/>
            <person name="Banfield J.F."/>
        </authorList>
    </citation>
    <scope>NUCLEOTIDE SEQUENCE [LARGE SCALE GENOMIC DNA]</scope>
</reference>
<organism evidence="2 3">
    <name type="scientific">Candidatus Daviesbacteria bacterium GW2011_GWB1_36_5</name>
    <dbReference type="NCBI Taxonomy" id="1618426"/>
    <lineage>
        <taxon>Bacteria</taxon>
        <taxon>Candidatus Daviesiibacteriota</taxon>
    </lineage>
</organism>
<evidence type="ECO:0000313" key="3">
    <source>
        <dbReference type="Proteomes" id="UP000034492"/>
    </source>
</evidence>